<protein>
    <recommendedName>
        <fullName evidence="1">TNT domain-containing protein</fullName>
    </recommendedName>
</protein>
<keyword evidence="3" id="KW-1185">Reference proteome</keyword>
<dbReference type="RefSeq" id="WP_096497050.1">
    <property type="nucleotide sequence ID" value="NZ_CP023445.1"/>
</dbReference>
<dbReference type="InterPro" id="IPR053024">
    <property type="entry name" value="Fungal_surface_NADase"/>
</dbReference>
<dbReference type="GO" id="GO:0050135">
    <property type="term" value="F:NADP+ nucleosidase activity"/>
    <property type="evidence" value="ECO:0007669"/>
    <property type="project" value="InterPro"/>
</dbReference>
<dbReference type="EMBL" id="CP023445">
    <property type="protein sequence ID" value="ATE57339.1"/>
    <property type="molecule type" value="Genomic_DNA"/>
</dbReference>
<dbReference type="InterPro" id="IPR036170">
    <property type="entry name" value="YezG-like_sf"/>
</dbReference>
<dbReference type="Pfam" id="PF14021">
    <property type="entry name" value="TNT"/>
    <property type="match status" value="1"/>
</dbReference>
<proteinExistence type="predicted"/>
<dbReference type="Proteomes" id="UP000218505">
    <property type="component" value="Chromosome"/>
</dbReference>
<name>A0A290ZEE5_9PSEU</name>
<dbReference type="PANTHER" id="PTHR42059">
    <property type="entry name" value="TNT DOMAIN-CONTAINING PROTEIN"/>
    <property type="match status" value="1"/>
</dbReference>
<evidence type="ECO:0000313" key="2">
    <source>
        <dbReference type="EMBL" id="ATE57339.1"/>
    </source>
</evidence>
<accession>A0A290ZEE5</accession>
<dbReference type="PANTHER" id="PTHR42059:SF1">
    <property type="entry name" value="TNT DOMAIN-CONTAINING PROTEIN"/>
    <property type="match status" value="1"/>
</dbReference>
<evidence type="ECO:0000259" key="1">
    <source>
        <dbReference type="Pfam" id="PF14021"/>
    </source>
</evidence>
<reference evidence="2" key="1">
    <citation type="submission" date="2017-09" db="EMBL/GenBank/DDBJ databases">
        <title>Complete Genome Sequence of ansamitocin-producing Bacterium Actinosynnema pretiosum X47.</title>
        <authorList>
            <person name="Cao G."/>
            <person name="Zong G."/>
            <person name="Zhong C."/>
            <person name="Fu J."/>
        </authorList>
    </citation>
    <scope>NUCLEOTIDE SEQUENCE [LARGE SCALE GENOMIC DNA]</scope>
    <source>
        <strain evidence="2">X47</strain>
    </source>
</reference>
<sequence length="507" mass="55742">MTGPLFTADDQGAVLDSVAALLAHRLPGDWERLLLEVRVMGGHVESSTSLLDLHGRESAWELPEEALPLLLHLREGMADPVHGAWFALRLRLTHPGEYSAEQDWDSEPAWTHRPPERQYVEELALHPRADVEIPGWLRERAGLPEPAPVHAAPLFDGVDGQGTPTFERRPAVHPQERDDVLAYLESAPVVLPAPGDGSDALDPARSASVPMGFHSDGTWVWAAGSAYYLREHGVPVLPQLVQHIRDNDYRVPEVDEAARERATAVASGRVPGAPVPPHRPRGISEADQRALEHLRARLDHYGVAPSEYSIVEPKPDALVIEPAPGERGWQVQFWDASRGPQGRPVVHRHAVDAARALLGQLLWDDGRDSARAARLRDAQGPATGPVRTVAGIQPMPDEPPLSLFRDHEPVLLTAGTEVDRHGAENGNLVYAARTPEVNRSLPKEFYERQYHVYRVQRPIPALRGVAVPWFEQVGGGSGFFLARSVRDFLHDGSLVEVFGPTSAPPRP</sequence>
<dbReference type="InterPro" id="IPR025331">
    <property type="entry name" value="TNT"/>
</dbReference>
<dbReference type="AlphaFoldDB" id="A0A290ZEE5"/>
<feature type="domain" description="TNT" evidence="1">
    <location>
        <begin position="412"/>
        <end position="497"/>
    </location>
</feature>
<organism evidence="2 3">
    <name type="scientific">Actinosynnema pretiosum</name>
    <dbReference type="NCBI Taxonomy" id="42197"/>
    <lineage>
        <taxon>Bacteria</taxon>
        <taxon>Bacillati</taxon>
        <taxon>Actinomycetota</taxon>
        <taxon>Actinomycetes</taxon>
        <taxon>Pseudonocardiales</taxon>
        <taxon>Pseudonocardiaceae</taxon>
        <taxon>Actinosynnema</taxon>
    </lineage>
</organism>
<gene>
    <name evidence="2" type="ORF">CNX65_31875</name>
</gene>
<dbReference type="SUPFAM" id="SSF160424">
    <property type="entry name" value="BH3703-like"/>
    <property type="match status" value="1"/>
</dbReference>
<evidence type="ECO:0000313" key="3">
    <source>
        <dbReference type="Proteomes" id="UP000218505"/>
    </source>
</evidence>
<dbReference type="KEGG" id="apre:CNX65_31875"/>